<organism evidence="3 4">
    <name type="scientific">Tritrichomonas musculus</name>
    <dbReference type="NCBI Taxonomy" id="1915356"/>
    <lineage>
        <taxon>Eukaryota</taxon>
        <taxon>Metamonada</taxon>
        <taxon>Parabasalia</taxon>
        <taxon>Tritrichomonadida</taxon>
        <taxon>Tritrichomonadidae</taxon>
        <taxon>Tritrichomonas</taxon>
    </lineage>
</organism>
<reference evidence="3 4" key="1">
    <citation type="submission" date="2024-04" db="EMBL/GenBank/DDBJ databases">
        <title>Tritrichomonas musculus Genome.</title>
        <authorList>
            <person name="Alves-Ferreira E."/>
            <person name="Grigg M."/>
            <person name="Lorenzi H."/>
            <person name="Galac M."/>
        </authorList>
    </citation>
    <scope>NUCLEOTIDE SEQUENCE [LARGE SCALE GENOMIC DNA]</scope>
    <source>
        <strain evidence="3 4">EAF2021</strain>
    </source>
</reference>
<accession>A0ABR2LAN8</accession>
<feature type="compositionally biased region" description="Low complexity" evidence="2">
    <location>
        <begin position="319"/>
        <end position="376"/>
    </location>
</feature>
<proteinExistence type="predicted"/>
<gene>
    <name evidence="3" type="ORF">M9Y10_002747</name>
</gene>
<evidence type="ECO:0000313" key="4">
    <source>
        <dbReference type="Proteomes" id="UP001470230"/>
    </source>
</evidence>
<dbReference type="EMBL" id="JAPFFF010000001">
    <property type="protein sequence ID" value="KAK8900420.1"/>
    <property type="molecule type" value="Genomic_DNA"/>
</dbReference>
<feature type="region of interest" description="Disordered" evidence="2">
    <location>
        <begin position="310"/>
        <end position="376"/>
    </location>
</feature>
<comment type="caution">
    <text evidence="3">The sequence shown here is derived from an EMBL/GenBank/DDBJ whole genome shotgun (WGS) entry which is preliminary data.</text>
</comment>
<keyword evidence="1" id="KW-0175">Coiled coil</keyword>
<sequence>MSFSQQYSSEIESLKAQLAQKDKQIFELESRLKQNNSLSNSGSSNRAQAVLRREIESLQESIPSTDVFANSQISSILNEPSLETQISYLVSFLKSRLSAIPRLCAQLRGHVDFLTRLAASPKLQSLFLISDHNGSIFLQETARQLLLEQASRTSQFISDYPQLFNDASYERTSTINTSISFGNQFQHINPNERLQSIKKLLSDQIHDPQELSSLLLQEVLISSSLQRVSSDANKKLKQITQCLSSCFEPQNKSKKHGYKDPQNADFLIEEEEEEANEDIISNRNPDNDDFNFEKTLQYAQKLANLSSKNANLFNRDPDNLNSGNNNYYNNTNGNNNNNFDNSGKYNSQTRGNRNNNENVNYENQTRGNKNSNNSNYENIIRDRDNYINDSSAKEWTRWAKRLYHGLTQLPAESQDDRSLRMIIEEAALTQIGTQVLQSKLKSLRLQKSVMKPPTVNTSQKELGFSTPLLCVLSCLRMSRRAYSSNSYTTKRKVSLWSSKTVLNE</sequence>
<dbReference type="Proteomes" id="UP001470230">
    <property type="component" value="Unassembled WGS sequence"/>
</dbReference>
<feature type="coiled-coil region" evidence="1">
    <location>
        <begin position="4"/>
        <end position="31"/>
    </location>
</feature>
<evidence type="ECO:0000313" key="3">
    <source>
        <dbReference type="EMBL" id="KAK8900420.1"/>
    </source>
</evidence>
<keyword evidence="4" id="KW-1185">Reference proteome</keyword>
<evidence type="ECO:0000256" key="1">
    <source>
        <dbReference type="SAM" id="Coils"/>
    </source>
</evidence>
<evidence type="ECO:0000256" key="2">
    <source>
        <dbReference type="SAM" id="MobiDB-lite"/>
    </source>
</evidence>
<name>A0ABR2LAN8_9EUKA</name>
<protein>
    <submittedName>
        <fullName evidence="3">Uncharacterized protein</fullName>
    </submittedName>
</protein>